<dbReference type="Pfam" id="PF12196">
    <property type="entry name" value="hNIFK_binding"/>
    <property type="match status" value="1"/>
</dbReference>
<dbReference type="Pfam" id="PF00076">
    <property type="entry name" value="RRM_1"/>
    <property type="match status" value="1"/>
</dbReference>
<sequence>MGDVEKMAPERSLLSLDPGRQKEFHQRVRGMKQRGEKSEKLTPGVIYLGHIPRGLFEPQLKGYFSQFGNVTRLRLSRSKKTGGSKGYAFVEFECDEVAKIVAETMNNYLFCERLLKCDFIPPEKVHEKLFKGCNRTFKKPSYPAVARYNKKRTVQQKEKMTERLLAKERLLRKRLSAKGIDYDFPGFASQIPIQKKIAMDLTAELNLSVNSQDPTPVCTPTVLERRKSMRMPNDSDDGDDEIIINVPQSAKKNRKRTPQALKRKGSEANGKAEIAINLPTTKRMALDDEENVQNSVHQTPKKLTVIKNHGKQIIQDQLSGEKSAKKQTPKGRELESNKKINRPTSAKSAKKQTLKGITSKNNAESVLNQPVSTESAKKQTPQKMVLENQEDVGVSLNENTGTPHQKMTPKNTGQDERNIVSLPASAKSATETPSAPEQLPPHVTKNTSALKKSNKKKHTPKTVTVNPNSSEMSEETLHSPFSSAKKRAPKRMTPKKIKMHAE</sequence>
<evidence type="ECO:0000256" key="5">
    <source>
        <dbReference type="SAM" id="MobiDB-lite"/>
    </source>
</evidence>
<protein>
    <recommendedName>
        <fullName evidence="6">RRM domain-containing protein</fullName>
    </recommendedName>
</protein>
<dbReference type="CDD" id="cd12307">
    <property type="entry name" value="RRM_NIFK_like"/>
    <property type="match status" value="1"/>
</dbReference>
<evidence type="ECO:0000256" key="3">
    <source>
        <dbReference type="ARBA" id="ARBA00023242"/>
    </source>
</evidence>
<feature type="compositionally biased region" description="Basic residues" evidence="5">
    <location>
        <begin position="251"/>
        <end position="263"/>
    </location>
</feature>
<comment type="caution">
    <text evidence="7">The sequence shown here is derived from an EMBL/GenBank/DDBJ whole genome shotgun (WGS) entry which is preliminary data.</text>
</comment>
<feature type="region of interest" description="Disordered" evidence="5">
    <location>
        <begin position="229"/>
        <end position="282"/>
    </location>
</feature>
<feature type="compositionally biased region" description="Polar residues" evidence="5">
    <location>
        <begin position="355"/>
        <end position="382"/>
    </location>
</feature>
<evidence type="ECO:0000256" key="4">
    <source>
        <dbReference type="PROSITE-ProRule" id="PRU00176"/>
    </source>
</evidence>
<accession>A0AAV7UQP0</accession>
<organism evidence="7 8">
    <name type="scientific">Pleurodeles waltl</name>
    <name type="common">Iberian ribbed newt</name>
    <dbReference type="NCBI Taxonomy" id="8319"/>
    <lineage>
        <taxon>Eukaryota</taxon>
        <taxon>Metazoa</taxon>
        <taxon>Chordata</taxon>
        <taxon>Craniata</taxon>
        <taxon>Vertebrata</taxon>
        <taxon>Euteleostomi</taxon>
        <taxon>Amphibia</taxon>
        <taxon>Batrachia</taxon>
        <taxon>Caudata</taxon>
        <taxon>Salamandroidea</taxon>
        <taxon>Salamandridae</taxon>
        <taxon>Pleurodelinae</taxon>
        <taxon>Pleurodeles</taxon>
    </lineage>
</organism>
<dbReference type="PANTHER" id="PTHR46754">
    <property type="entry name" value="MKI67 FHA DOMAIN-INTERACTING NUCLEOLAR PHOSPHOPROTEIN"/>
    <property type="match status" value="1"/>
</dbReference>
<dbReference type="Gene3D" id="3.30.70.330">
    <property type="match status" value="1"/>
</dbReference>
<proteinExistence type="predicted"/>
<reference evidence="7" key="1">
    <citation type="journal article" date="2022" name="bioRxiv">
        <title>Sequencing and chromosome-scale assembly of the giantPleurodeles waltlgenome.</title>
        <authorList>
            <person name="Brown T."/>
            <person name="Elewa A."/>
            <person name="Iarovenko S."/>
            <person name="Subramanian E."/>
            <person name="Araus A.J."/>
            <person name="Petzold A."/>
            <person name="Susuki M."/>
            <person name="Suzuki K.-i.T."/>
            <person name="Hayashi T."/>
            <person name="Toyoda A."/>
            <person name="Oliveira C."/>
            <person name="Osipova E."/>
            <person name="Leigh N.D."/>
            <person name="Simon A."/>
            <person name="Yun M.H."/>
        </authorList>
    </citation>
    <scope>NUCLEOTIDE SEQUENCE</scope>
    <source>
        <strain evidence="7">20211129_DDA</strain>
        <tissue evidence="7">Liver</tissue>
    </source>
</reference>
<comment type="subcellular location">
    <subcellularLocation>
        <location evidence="1">Nucleus</location>
        <location evidence="1">Nucleolus</location>
    </subcellularLocation>
</comment>
<dbReference type="InterPro" id="IPR012677">
    <property type="entry name" value="Nucleotide-bd_a/b_plait_sf"/>
</dbReference>
<dbReference type="AlphaFoldDB" id="A0AAV7UQP0"/>
<dbReference type="GO" id="GO:0003723">
    <property type="term" value="F:RNA binding"/>
    <property type="evidence" value="ECO:0007669"/>
    <property type="project" value="UniProtKB-UniRule"/>
</dbReference>
<dbReference type="Proteomes" id="UP001066276">
    <property type="component" value="Chromosome 3_1"/>
</dbReference>
<evidence type="ECO:0000256" key="1">
    <source>
        <dbReference type="ARBA" id="ARBA00004604"/>
    </source>
</evidence>
<dbReference type="GO" id="GO:0005730">
    <property type="term" value="C:nucleolus"/>
    <property type="evidence" value="ECO:0007669"/>
    <property type="project" value="UniProtKB-SubCell"/>
</dbReference>
<dbReference type="EMBL" id="JANPWB010000005">
    <property type="protein sequence ID" value="KAJ1190254.1"/>
    <property type="molecule type" value="Genomic_DNA"/>
</dbReference>
<dbReference type="InterPro" id="IPR000504">
    <property type="entry name" value="RRM_dom"/>
</dbReference>
<dbReference type="InterPro" id="IPR035979">
    <property type="entry name" value="RBD_domain_sf"/>
</dbReference>
<feature type="region of interest" description="Disordered" evidence="5">
    <location>
        <begin position="314"/>
        <end position="502"/>
    </location>
</feature>
<evidence type="ECO:0000313" key="7">
    <source>
        <dbReference type="EMBL" id="KAJ1190254.1"/>
    </source>
</evidence>
<evidence type="ECO:0000313" key="8">
    <source>
        <dbReference type="Proteomes" id="UP001066276"/>
    </source>
</evidence>
<gene>
    <name evidence="7" type="ORF">NDU88_006992</name>
</gene>
<feature type="domain" description="RRM" evidence="6">
    <location>
        <begin position="44"/>
        <end position="122"/>
    </location>
</feature>
<evidence type="ECO:0000259" key="6">
    <source>
        <dbReference type="PROSITE" id="PS50102"/>
    </source>
</evidence>
<dbReference type="SMART" id="SM00360">
    <property type="entry name" value="RRM"/>
    <property type="match status" value="1"/>
</dbReference>
<keyword evidence="3" id="KW-0539">Nucleus</keyword>
<dbReference type="SUPFAM" id="SSF54928">
    <property type="entry name" value="RNA-binding domain, RBD"/>
    <property type="match status" value="1"/>
</dbReference>
<evidence type="ECO:0000256" key="2">
    <source>
        <dbReference type="ARBA" id="ARBA00022884"/>
    </source>
</evidence>
<name>A0AAV7UQP0_PLEWA</name>
<dbReference type="InterPro" id="IPR021043">
    <property type="entry name" value="NIFK_FHA_Ki67-binding"/>
</dbReference>
<feature type="compositionally biased region" description="Basic residues" evidence="5">
    <location>
        <begin position="484"/>
        <end position="502"/>
    </location>
</feature>
<feature type="compositionally biased region" description="Polar residues" evidence="5">
    <location>
        <begin position="462"/>
        <end position="471"/>
    </location>
</feature>
<dbReference type="PROSITE" id="PS50102">
    <property type="entry name" value="RRM"/>
    <property type="match status" value="1"/>
</dbReference>
<keyword evidence="2 4" id="KW-0694">RNA-binding</keyword>
<keyword evidence="8" id="KW-1185">Reference proteome</keyword>
<feature type="compositionally biased region" description="Polar residues" evidence="5">
    <location>
        <begin position="396"/>
        <end position="412"/>
    </location>
</feature>